<reference evidence="2" key="2">
    <citation type="submission" date="2020-09" db="EMBL/GenBank/DDBJ databases">
        <authorList>
            <person name="Sun Q."/>
            <person name="Ohkuma M."/>
        </authorList>
    </citation>
    <scope>NUCLEOTIDE SEQUENCE</scope>
    <source>
        <strain evidence="2">JCM 3302</strain>
    </source>
</reference>
<evidence type="ECO:0000256" key="1">
    <source>
        <dbReference type="SAM" id="MobiDB-lite"/>
    </source>
</evidence>
<evidence type="ECO:0000313" key="2">
    <source>
        <dbReference type="EMBL" id="GHE61513.1"/>
    </source>
</evidence>
<accession>A0A919DP33</accession>
<dbReference type="Proteomes" id="UP000641386">
    <property type="component" value="Unassembled WGS sequence"/>
</dbReference>
<feature type="compositionally biased region" description="Basic residues" evidence="1">
    <location>
        <begin position="84"/>
        <end position="94"/>
    </location>
</feature>
<dbReference type="EMBL" id="BNBC01000004">
    <property type="protein sequence ID" value="GHE61513.1"/>
    <property type="molecule type" value="Genomic_DNA"/>
</dbReference>
<dbReference type="AlphaFoldDB" id="A0A919DP33"/>
<feature type="region of interest" description="Disordered" evidence="1">
    <location>
        <begin position="60"/>
        <end position="111"/>
    </location>
</feature>
<keyword evidence="3" id="KW-1185">Reference proteome</keyword>
<name>A0A919DP33_9ACTN</name>
<sequence>MPSPRFASVDLAPCASDAVYDYASRPAAVHRAVARVGPTGSIGRPLNTLHGDLGALLPRAADSDVDADGRRERTGPAAPLLHDPRRRARRRTVRHLSGPAAAPPALLPVGVRRTGGVVEHGTTPPADRTMGRLAGGDVANSCALDGDTPGR</sequence>
<evidence type="ECO:0000313" key="3">
    <source>
        <dbReference type="Proteomes" id="UP000641386"/>
    </source>
</evidence>
<proteinExistence type="predicted"/>
<protein>
    <submittedName>
        <fullName evidence="2">Uncharacterized protein</fullName>
    </submittedName>
</protein>
<reference evidence="2" key="1">
    <citation type="journal article" date="2014" name="Int. J. Syst. Evol. Microbiol.">
        <title>Complete genome sequence of Corynebacterium casei LMG S-19264T (=DSM 44701T), isolated from a smear-ripened cheese.</title>
        <authorList>
            <consortium name="US DOE Joint Genome Institute (JGI-PGF)"/>
            <person name="Walter F."/>
            <person name="Albersmeier A."/>
            <person name="Kalinowski J."/>
            <person name="Ruckert C."/>
        </authorList>
    </citation>
    <scope>NUCLEOTIDE SEQUENCE</scope>
    <source>
        <strain evidence="2">JCM 3302</strain>
    </source>
</reference>
<organism evidence="2 3">
    <name type="scientific">Streptomyces spiralis</name>
    <dbReference type="NCBI Taxonomy" id="66376"/>
    <lineage>
        <taxon>Bacteria</taxon>
        <taxon>Bacillati</taxon>
        <taxon>Actinomycetota</taxon>
        <taxon>Actinomycetes</taxon>
        <taxon>Kitasatosporales</taxon>
        <taxon>Streptomycetaceae</taxon>
        <taxon>Streptomyces</taxon>
    </lineage>
</organism>
<comment type="caution">
    <text evidence="2">The sequence shown here is derived from an EMBL/GenBank/DDBJ whole genome shotgun (WGS) entry which is preliminary data.</text>
</comment>
<gene>
    <name evidence="2" type="ORF">GCM10014715_13680</name>
</gene>